<evidence type="ECO:0000256" key="2">
    <source>
        <dbReference type="ARBA" id="ARBA00022692"/>
    </source>
</evidence>
<name>A0A3Q8WSH8_9ACTO</name>
<comment type="similarity">
    <text evidence="7">Belongs to the transglycosylase MltG family.</text>
</comment>
<comment type="subcellular location">
    <subcellularLocation>
        <location evidence="7">Cell membrane</location>
        <topology evidence="7">Single-pass membrane protein</topology>
    </subcellularLocation>
</comment>
<evidence type="ECO:0000256" key="4">
    <source>
        <dbReference type="ARBA" id="ARBA00023136"/>
    </source>
</evidence>
<keyword evidence="6 7" id="KW-0961">Cell wall biogenesis/degradation</keyword>
<dbReference type="GO" id="GO:0071555">
    <property type="term" value="P:cell wall organization"/>
    <property type="evidence" value="ECO:0007669"/>
    <property type="project" value="UniProtKB-KW"/>
</dbReference>
<dbReference type="GO" id="GO:0008932">
    <property type="term" value="F:lytic endotransglycosylase activity"/>
    <property type="evidence" value="ECO:0007669"/>
    <property type="project" value="UniProtKB-UniRule"/>
</dbReference>
<feature type="site" description="Important for catalytic activity" evidence="7">
    <location>
        <position position="256"/>
    </location>
</feature>
<dbReference type="GO" id="GO:0009252">
    <property type="term" value="P:peptidoglycan biosynthetic process"/>
    <property type="evidence" value="ECO:0007669"/>
    <property type="project" value="UniProtKB-UniRule"/>
</dbReference>
<dbReference type="InterPro" id="IPR003770">
    <property type="entry name" value="MLTG-like"/>
</dbReference>
<dbReference type="EC" id="4.2.2.29" evidence="7"/>
<feature type="transmembrane region" description="Helical" evidence="7">
    <location>
        <begin position="31"/>
        <end position="49"/>
    </location>
</feature>
<evidence type="ECO:0000256" key="3">
    <source>
        <dbReference type="ARBA" id="ARBA00022989"/>
    </source>
</evidence>
<dbReference type="HAMAP" id="MF_02065">
    <property type="entry name" value="MltG"/>
    <property type="match status" value="1"/>
</dbReference>
<dbReference type="PANTHER" id="PTHR30518">
    <property type="entry name" value="ENDOLYTIC MUREIN TRANSGLYCOSYLASE"/>
    <property type="match status" value="1"/>
</dbReference>
<evidence type="ECO:0000256" key="1">
    <source>
        <dbReference type="ARBA" id="ARBA00022475"/>
    </source>
</evidence>
<comment type="function">
    <text evidence="7">Functions as a peptidoglycan terminase that cleaves nascent peptidoglycan strands endolytically to terminate their elongation.</text>
</comment>
<keyword evidence="10" id="KW-1185">Reference proteome</keyword>
<dbReference type="CDD" id="cd08010">
    <property type="entry name" value="MltG_like"/>
    <property type="match status" value="1"/>
</dbReference>
<dbReference type="GO" id="GO:0005886">
    <property type="term" value="C:plasma membrane"/>
    <property type="evidence" value="ECO:0007669"/>
    <property type="project" value="UniProtKB-SubCell"/>
</dbReference>
<dbReference type="EMBL" id="CP034438">
    <property type="protein sequence ID" value="AZN29256.1"/>
    <property type="molecule type" value="Genomic_DNA"/>
</dbReference>
<keyword evidence="3 7" id="KW-1133">Transmembrane helix</keyword>
<keyword evidence="5 7" id="KW-0456">Lyase</keyword>
<accession>A0A3Q8WSH8</accession>
<dbReference type="NCBIfam" id="TIGR00247">
    <property type="entry name" value="endolytic transglycosylase MltG"/>
    <property type="match status" value="1"/>
</dbReference>
<dbReference type="Proteomes" id="UP000270021">
    <property type="component" value="Chromosome"/>
</dbReference>
<dbReference type="Gene3D" id="3.30.1490.480">
    <property type="entry name" value="Endolytic murein transglycosylase"/>
    <property type="match status" value="1"/>
</dbReference>
<keyword evidence="1 7" id="KW-1003">Cell membrane</keyword>
<evidence type="ECO:0000313" key="9">
    <source>
        <dbReference type="EMBL" id="AZN29256.1"/>
    </source>
</evidence>
<evidence type="ECO:0000313" key="10">
    <source>
        <dbReference type="Proteomes" id="UP000270021"/>
    </source>
</evidence>
<reference evidence="9 10" key="1">
    <citation type="submission" date="2018-12" db="EMBL/GenBank/DDBJ databases">
        <title>Complete genome sequence of Flaviflexus salsibiostraticola KCTC 33148.</title>
        <authorList>
            <person name="Bae J.-W."/>
        </authorList>
    </citation>
    <scope>NUCLEOTIDE SEQUENCE [LARGE SCALE GENOMIC DNA]</scope>
    <source>
        <strain evidence="9 10">KCTC 33148</strain>
    </source>
</reference>
<proteinExistence type="inferred from homology"/>
<evidence type="ECO:0000256" key="7">
    <source>
        <dbReference type="HAMAP-Rule" id="MF_02065"/>
    </source>
</evidence>
<gene>
    <name evidence="7 9" type="primary">mltG</name>
    <name evidence="9" type="ORF">EJO69_02285</name>
</gene>
<sequence>MGDIFEAFSDEEPTPQRVREDRRRRRRTRSAAVIVAILAVLAGVTFAVLPNVQSWISSNPLGEIFGDEVEDYGEGEEGDPVQITIPQGSTGADMATILASADVVASREAFINAFTADANAGSIQPGTYELPTKISGQRAVTLLKDHAGQRIDMQITIPEGFTRTQVHERVANIMDVPIEDVVAASEDTEAIGLPAEAGGNVEGWYMPQTYMFNPDTPVSEILGDMIAARVAELDGLEVPAEQRQELLIKASILEREVNQADYYPMVARVIENRLVDTASVNGRLQMDSTVLYGVGKSGGIPTRADLDNDNPYNSYLYPGLPPGPIGAPGDDAIRGILNPAEGDWLYFVTVDLYTGETLFAATLEEHNANKLLLDQWLAENPDYGSATAPAQEEAGGDE</sequence>
<comment type="catalytic activity">
    <reaction evidence="7">
        <text>a peptidoglycan chain = a peptidoglycan chain with N-acetyl-1,6-anhydromuramyl-[peptide] at the reducing end + a peptidoglycan chain with N-acetylglucosamine at the non-reducing end.</text>
        <dbReference type="EC" id="4.2.2.29"/>
    </reaction>
</comment>
<dbReference type="OrthoDB" id="9814591at2"/>
<dbReference type="PANTHER" id="PTHR30518:SF2">
    <property type="entry name" value="ENDOLYTIC MUREIN TRANSGLYCOSYLASE"/>
    <property type="match status" value="1"/>
</dbReference>
<keyword evidence="2 7" id="KW-0812">Transmembrane</keyword>
<evidence type="ECO:0000256" key="8">
    <source>
        <dbReference type="SAM" id="MobiDB-lite"/>
    </source>
</evidence>
<organism evidence="9 10">
    <name type="scientific">Flaviflexus salsibiostraticola</name>
    <dbReference type="NCBI Taxonomy" id="1282737"/>
    <lineage>
        <taxon>Bacteria</taxon>
        <taxon>Bacillati</taxon>
        <taxon>Actinomycetota</taxon>
        <taxon>Actinomycetes</taxon>
        <taxon>Actinomycetales</taxon>
        <taxon>Actinomycetaceae</taxon>
        <taxon>Flaviflexus</taxon>
    </lineage>
</organism>
<evidence type="ECO:0000256" key="5">
    <source>
        <dbReference type="ARBA" id="ARBA00023239"/>
    </source>
</evidence>
<dbReference type="Pfam" id="PF02618">
    <property type="entry name" value="YceG"/>
    <property type="match status" value="1"/>
</dbReference>
<keyword evidence="4 7" id="KW-0472">Membrane</keyword>
<dbReference type="RefSeq" id="WP_126038675.1">
    <property type="nucleotide sequence ID" value="NZ_CP034438.1"/>
</dbReference>
<evidence type="ECO:0000256" key="6">
    <source>
        <dbReference type="ARBA" id="ARBA00023316"/>
    </source>
</evidence>
<feature type="region of interest" description="Disordered" evidence="8">
    <location>
        <begin position="1"/>
        <end position="24"/>
    </location>
</feature>
<protein>
    <recommendedName>
        <fullName evidence="7">Endolytic murein transglycosylase</fullName>
        <ecNumber evidence="7">4.2.2.29</ecNumber>
    </recommendedName>
    <alternativeName>
        <fullName evidence="7">Peptidoglycan lytic transglycosylase</fullName>
    </alternativeName>
    <alternativeName>
        <fullName evidence="7">Peptidoglycan polymerization terminase</fullName>
    </alternativeName>
</protein>
<dbReference type="KEGG" id="fsl:EJO69_02285"/>
<dbReference type="AlphaFoldDB" id="A0A3Q8WSH8"/>